<dbReference type="Proteomes" id="UP000030002">
    <property type="component" value="Unassembled WGS sequence"/>
</dbReference>
<gene>
    <name evidence="10" type="ORF">N802_01805</name>
</gene>
<evidence type="ECO:0000256" key="1">
    <source>
        <dbReference type="ARBA" id="ARBA00004651"/>
    </source>
</evidence>
<evidence type="ECO:0000259" key="9">
    <source>
        <dbReference type="Pfam" id="PF10708"/>
    </source>
</evidence>
<keyword evidence="2" id="KW-1003">Cell membrane</keyword>
<evidence type="ECO:0000256" key="7">
    <source>
        <dbReference type="SAM" id="Phobius"/>
    </source>
</evidence>
<evidence type="ECO:0008006" key="12">
    <source>
        <dbReference type="Google" id="ProtNLM"/>
    </source>
</evidence>
<keyword evidence="11" id="KW-1185">Reference proteome</keyword>
<organism evidence="10 11">
    <name type="scientific">Knoellia sinensis KCTC 19936</name>
    <dbReference type="NCBI Taxonomy" id="1385520"/>
    <lineage>
        <taxon>Bacteria</taxon>
        <taxon>Bacillati</taxon>
        <taxon>Actinomycetota</taxon>
        <taxon>Actinomycetes</taxon>
        <taxon>Micrococcales</taxon>
        <taxon>Intrasporangiaceae</taxon>
        <taxon>Knoellia</taxon>
    </lineage>
</organism>
<evidence type="ECO:0000256" key="2">
    <source>
        <dbReference type="ARBA" id="ARBA00022475"/>
    </source>
</evidence>
<dbReference type="STRING" id="1385520.N802_01805"/>
<feature type="compositionally biased region" description="Pro residues" evidence="6">
    <location>
        <begin position="53"/>
        <end position="70"/>
    </location>
</feature>
<dbReference type="InterPro" id="IPR018929">
    <property type="entry name" value="DUF2510"/>
</dbReference>
<evidence type="ECO:0000256" key="5">
    <source>
        <dbReference type="ARBA" id="ARBA00023136"/>
    </source>
</evidence>
<evidence type="ECO:0000313" key="11">
    <source>
        <dbReference type="Proteomes" id="UP000030002"/>
    </source>
</evidence>
<feature type="domain" description="DUF2510" evidence="9">
    <location>
        <begin position="7"/>
        <end position="38"/>
    </location>
</feature>
<dbReference type="RefSeq" id="WP_035911241.1">
    <property type="nucleotide sequence ID" value="NZ_AVPJ01000001.1"/>
</dbReference>
<keyword evidence="4 7" id="KW-1133">Transmembrane helix</keyword>
<keyword evidence="5 7" id="KW-0472">Membrane</keyword>
<evidence type="ECO:0000256" key="6">
    <source>
        <dbReference type="SAM" id="MobiDB-lite"/>
    </source>
</evidence>
<feature type="region of interest" description="Disordered" evidence="6">
    <location>
        <begin position="1"/>
        <end position="91"/>
    </location>
</feature>
<comment type="caution">
    <text evidence="10">The sequence shown here is derived from an EMBL/GenBank/DDBJ whole genome shotgun (WGS) entry which is preliminary data.</text>
</comment>
<comment type="subcellular location">
    <subcellularLocation>
        <location evidence="1">Cell membrane</location>
        <topology evidence="1">Multi-pass membrane protein</topology>
    </subcellularLocation>
</comment>
<dbReference type="PANTHER" id="PTHR36115">
    <property type="entry name" value="PROLINE-RICH ANTIGEN HOMOLOG-RELATED"/>
    <property type="match status" value="1"/>
</dbReference>
<feature type="transmembrane region" description="Helical" evidence="7">
    <location>
        <begin position="103"/>
        <end position="126"/>
    </location>
</feature>
<keyword evidence="3 7" id="KW-0812">Transmembrane</keyword>
<dbReference type="eggNOG" id="COG1714">
    <property type="taxonomic scope" value="Bacteria"/>
</dbReference>
<dbReference type="Pfam" id="PF10708">
    <property type="entry name" value="DUF2510"/>
    <property type="match status" value="1"/>
</dbReference>
<dbReference type="Pfam" id="PF06271">
    <property type="entry name" value="RDD"/>
    <property type="match status" value="1"/>
</dbReference>
<dbReference type="InterPro" id="IPR051791">
    <property type="entry name" value="Pra-immunoreactive"/>
</dbReference>
<sequence>MSVPSGPGWYENPDNPDELRYFDGILWTSNTTPLRTRQTQPTAAQPPAGSSPAAPPTVPTPVQSPPPAPPTGWQHGPGMGGQRPSPTASVPGQPTLAPYGLRVVAYLIDTIIVSFAALVLGGWFLWKAIEPIADRLDSAITTGNVATMGSALAEARLGYLAAFIGVQLLVMLAYNTLFLMKWGATPGKRLLGISVRRLDRPGPLDADTAIRRAGFQAVVQALGNVPYVASLGTFVLIADLVWPIADEKNQALHDKLAKTIVIKGRATP</sequence>
<evidence type="ECO:0000256" key="3">
    <source>
        <dbReference type="ARBA" id="ARBA00022692"/>
    </source>
</evidence>
<feature type="domain" description="RDD" evidence="8">
    <location>
        <begin position="97"/>
        <end position="258"/>
    </location>
</feature>
<protein>
    <recommendedName>
        <fullName evidence="12">RDD family protein</fullName>
    </recommendedName>
</protein>
<accession>A0A0A0JG52</accession>
<feature type="compositionally biased region" description="Low complexity" evidence="6">
    <location>
        <begin position="31"/>
        <end position="52"/>
    </location>
</feature>
<dbReference type="OrthoDB" id="5244233at2"/>
<evidence type="ECO:0000313" key="10">
    <source>
        <dbReference type="EMBL" id="KGN35032.1"/>
    </source>
</evidence>
<dbReference type="InterPro" id="IPR010432">
    <property type="entry name" value="RDD"/>
</dbReference>
<dbReference type="EMBL" id="AVPJ01000001">
    <property type="protein sequence ID" value="KGN35032.1"/>
    <property type="molecule type" value="Genomic_DNA"/>
</dbReference>
<feature type="transmembrane region" description="Helical" evidence="7">
    <location>
        <begin position="157"/>
        <end position="180"/>
    </location>
</feature>
<reference evidence="10 11" key="1">
    <citation type="submission" date="2013-08" db="EMBL/GenBank/DDBJ databases">
        <title>The genome sequence of Knoellia sinensis.</title>
        <authorList>
            <person name="Zhu W."/>
            <person name="Wang G."/>
        </authorList>
    </citation>
    <scope>NUCLEOTIDE SEQUENCE [LARGE SCALE GENOMIC DNA]</scope>
    <source>
        <strain evidence="10 11">KCTC 19936</strain>
    </source>
</reference>
<name>A0A0A0JG52_9MICO</name>
<proteinExistence type="predicted"/>
<dbReference type="AlphaFoldDB" id="A0A0A0JG52"/>
<evidence type="ECO:0000256" key="4">
    <source>
        <dbReference type="ARBA" id="ARBA00022989"/>
    </source>
</evidence>
<evidence type="ECO:0000259" key="8">
    <source>
        <dbReference type="Pfam" id="PF06271"/>
    </source>
</evidence>
<dbReference type="GO" id="GO:0005886">
    <property type="term" value="C:plasma membrane"/>
    <property type="evidence" value="ECO:0007669"/>
    <property type="project" value="UniProtKB-SubCell"/>
</dbReference>